<proteinExistence type="predicted"/>
<dbReference type="RefSeq" id="WP_057711083.1">
    <property type="nucleotide sequence ID" value="NZ_CBDFBJ010000107.1"/>
</dbReference>
<dbReference type="InterPro" id="IPR011089">
    <property type="entry name" value="GmrSD_C"/>
</dbReference>
<organism evidence="3 4">
    <name type="scientific">Pseudomonas veronii</name>
    <dbReference type="NCBI Taxonomy" id="76761"/>
    <lineage>
        <taxon>Bacteria</taxon>
        <taxon>Pseudomonadati</taxon>
        <taxon>Pseudomonadota</taxon>
        <taxon>Gammaproteobacteria</taxon>
        <taxon>Pseudomonadales</taxon>
        <taxon>Pseudomonadaceae</taxon>
        <taxon>Pseudomonas</taxon>
    </lineage>
</organism>
<dbReference type="InterPro" id="IPR004919">
    <property type="entry name" value="GmrSD_N"/>
</dbReference>
<dbReference type="PANTHER" id="PTHR35149:SF1">
    <property type="entry name" value="DUF5655 DOMAIN-CONTAINING PROTEIN"/>
    <property type="match status" value="1"/>
</dbReference>
<dbReference type="Pfam" id="PF07510">
    <property type="entry name" value="GmrSD_C"/>
    <property type="match status" value="1"/>
</dbReference>
<dbReference type="Proteomes" id="UP000552560">
    <property type="component" value="Unassembled WGS sequence"/>
</dbReference>
<feature type="domain" description="GmrSD restriction endonucleases N-terminal" evidence="1">
    <location>
        <begin position="6"/>
        <end position="209"/>
    </location>
</feature>
<dbReference type="PANTHER" id="PTHR35149">
    <property type="entry name" value="SLL5132 PROTEIN"/>
    <property type="match status" value="1"/>
</dbReference>
<evidence type="ECO:0000313" key="3">
    <source>
        <dbReference type="EMBL" id="NMX98995.1"/>
    </source>
</evidence>
<gene>
    <name evidence="3" type="ORF">HBO43_20590</name>
</gene>
<reference evidence="3 4" key="1">
    <citation type="journal article" date="2020" name="Front. Microbiol.">
        <title>Genetic Organization of the aprX-lipA2 Operon Affects the Proteolytic Potential of Pseudomonas Species in Milk.</title>
        <authorList>
            <person name="Maier C."/>
            <person name="Huptas C."/>
            <person name="von Neubeck M."/>
            <person name="Scherer S."/>
            <person name="Wenning M."/>
            <person name="Lucking G."/>
        </authorList>
    </citation>
    <scope>NUCLEOTIDE SEQUENCE [LARGE SCALE GENOMIC DNA]</scope>
    <source>
        <strain evidence="3 4">WS 4671</strain>
    </source>
</reference>
<dbReference type="AlphaFoldDB" id="A0A7Y0ZVV3"/>
<sequence>MATQTIEQFFTGKTLEIPAYQRDYAWTTSNIDDLFEDIEEAMELGGGHYLGTFILSQTGKMAPVRVVDGQQRLTTLTMLLDALVDAVDELPIKEHYRSTYITHPVYGPKFTVLGSNKSFFSALLNDEMPEPDSDGQQRLLVAYQWIRQRIRAIKVHQGQEAIKSWLLSISHLEVLEFTEANEGKAIRMFQSVNDRGVPLAKMDIVKSLLIYYSNRFLDGELDSMIADKFGEAFRSFSKLKKLAAEPGYQIRLINRDPFREDDVLRYHYFAFNGEQHDVESGADYNATSETVLESFLKPALKAMRGDKERLARFISDYVSDLEVFFKGLLGLAEGGRTNRGLYLLLVVQDLSATLYPLIIRLFTSKMLEVQVPSYLNYSMLELIELADLRVFKLQGTNPQADMAALMRAFSHLTTEEIAERLINFCQRFMPSAKFESRLAGEEMFRNPGLARVLLESESAARVAVGLPQLDIGDLVEISTAGLTIEHILPQEPSFGVRLYGFRTEDAYLEHIHLLGNLAPLEKRINSACNNCSAENKMRDQKLYRSSQFRLIQGVAAKNASANPAFSKDAILARSIEIAKFSVKKWPLTEADLAE</sequence>
<dbReference type="EMBL" id="JAAQWE010000021">
    <property type="protein sequence ID" value="NMX98995.1"/>
    <property type="molecule type" value="Genomic_DNA"/>
</dbReference>
<dbReference type="GeneID" id="45734878"/>
<evidence type="ECO:0000259" key="1">
    <source>
        <dbReference type="Pfam" id="PF03235"/>
    </source>
</evidence>
<dbReference type="Pfam" id="PF03235">
    <property type="entry name" value="GmrSD_N"/>
    <property type="match status" value="1"/>
</dbReference>
<protein>
    <submittedName>
        <fullName evidence="3">DUF262 domain-containing protein</fullName>
    </submittedName>
</protein>
<accession>A0A7Y0ZVV3</accession>
<comment type="caution">
    <text evidence="3">The sequence shown here is derived from an EMBL/GenBank/DDBJ whole genome shotgun (WGS) entry which is preliminary data.</text>
</comment>
<feature type="domain" description="GmrSD restriction endonucleases C-terminal" evidence="2">
    <location>
        <begin position="480"/>
        <end position="579"/>
    </location>
</feature>
<name>A0A7Y0ZVV3_PSEVE</name>
<evidence type="ECO:0000259" key="2">
    <source>
        <dbReference type="Pfam" id="PF07510"/>
    </source>
</evidence>
<evidence type="ECO:0000313" key="4">
    <source>
        <dbReference type="Proteomes" id="UP000552560"/>
    </source>
</evidence>